<dbReference type="RefSeq" id="WP_264881591.1">
    <property type="nucleotide sequence ID" value="NZ_JAPDOB010000001.1"/>
</dbReference>
<dbReference type="InterPro" id="IPR029035">
    <property type="entry name" value="DHS-like_NAD/FAD-binding_dom"/>
</dbReference>
<dbReference type="InterPro" id="IPR027417">
    <property type="entry name" value="P-loop_NTPase"/>
</dbReference>
<organism evidence="1 2">
    <name type="scientific">Sphingomonas arvum</name>
    <dbReference type="NCBI Taxonomy" id="2992113"/>
    <lineage>
        <taxon>Bacteria</taxon>
        <taxon>Pseudomonadati</taxon>
        <taxon>Pseudomonadota</taxon>
        <taxon>Alphaproteobacteria</taxon>
        <taxon>Sphingomonadales</taxon>
        <taxon>Sphingomonadaceae</taxon>
        <taxon>Sphingomonas</taxon>
    </lineage>
</organism>
<evidence type="ECO:0000313" key="1">
    <source>
        <dbReference type="EMBL" id="MCW3797373.1"/>
    </source>
</evidence>
<evidence type="ECO:0000313" key="2">
    <source>
        <dbReference type="Proteomes" id="UP001526246"/>
    </source>
</evidence>
<accession>A0ABT3JE67</accession>
<keyword evidence="2" id="KW-1185">Reference proteome</keyword>
<reference evidence="1 2" key="1">
    <citation type="submission" date="2022-10" db="EMBL/GenBank/DDBJ databases">
        <title>Sphingomonas sp.</title>
        <authorList>
            <person name="Jin C."/>
        </authorList>
    </citation>
    <scope>NUCLEOTIDE SEQUENCE [LARGE SCALE GENOMIC DNA]</scope>
    <source>
        <strain evidence="1 2">BN140010</strain>
    </source>
</reference>
<dbReference type="SUPFAM" id="SSF52540">
    <property type="entry name" value="P-loop containing nucleoside triphosphate hydrolases"/>
    <property type="match status" value="1"/>
</dbReference>
<dbReference type="Pfam" id="PF13289">
    <property type="entry name" value="SIR2_2"/>
    <property type="match status" value="1"/>
</dbReference>
<gene>
    <name evidence="1" type="ORF">OMW55_06080</name>
</gene>
<name>A0ABT3JE67_9SPHN</name>
<sequence length="817" mass="92259">MNFEEAARRIHLGRSIAFFGAGFSRDAKNHQGRSLADAADLALELSQAAGEEEELPLRLAAQIYESRKCEPGIRNLIREFYRAAEVSTGQLHIASLPWAQIYTTNYDDVIEECRRREGTSVNSVTVLDRPRDLAGYTNIAHLHGYVERISDADWESAFALTDRQYAADILTHSGWPERFRSDAAYADAIFFFGYSLSDLDIARLLYRDPSLRAKTFFVIGESAGRATELTVEPYGTVVPRNIEDVATIFPVADAAEAARPTPFLASLVEQELAVAESAPTREQVTDFLVKGQVESKLIIRDLVNGSHDYYVAREAISEATRLLDAGPMRVLFHSRLGEGKTTALIEFEHYCLAEGRRVLVFNGDPDGLPHDVNYLASLGSADQQKIVVIFEHCFSFSRQIKHLLERFPLLSVILTTRSGALQTRIGDLNEAFGDDFRIFDIDGIGDQEAPEFDDILYANGLWGPRQGDRTEERLRYIERECKSNLATLLVHVCRSSDLFERIKREFVGLDKQPPDIKRSVLAALSAAHSGVKLNVAQLCEVVQSDLFKYGANQANEIVREFVDFAHQQVSVRSPAFAQAVLQDVVPDHVILEHVPGLLVRLDRLRENSAAYDDLFKGLMRFGFIENIITNPDKERKLVAYFEAIRASGVGLNNPQFWLQYAIACMSFEDYRNAADHFATAFGLASRRGGYDPYQIENHYAKFLLRSRLNSNYWDDYFDAFAKANDILQRQVRNFQEGFYPYRVASNYLDYVEAHHSKFSADQLERVADWCAQILAVSESAPPAVRRSIYWSRARKTLQAARDIISEVQPRARRIPAA</sequence>
<comment type="caution">
    <text evidence="1">The sequence shown here is derived from an EMBL/GenBank/DDBJ whole genome shotgun (WGS) entry which is preliminary data.</text>
</comment>
<protein>
    <submittedName>
        <fullName evidence="1">SIR2 family protein</fullName>
    </submittedName>
</protein>
<proteinExistence type="predicted"/>
<dbReference type="EMBL" id="JAPDOB010000001">
    <property type="protein sequence ID" value="MCW3797373.1"/>
    <property type="molecule type" value="Genomic_DNA"/>
</dbReference>
<dbReference type="SUPFAM" id="SSF52467">
    <property type="entry name" value="DHS-like NAD/FAD-binding domain"/>
    <property type="match status" value="1"/>
</dbReference>
<dbReference type="Proteomes" id="UP001526246">
    <property type="component" value="Unassembled WGS sequence"/>
</dbReference>